<feature type="transmembrane region" description="Helical" evidence="12">
    <location>
        <begin position="12"/>
        <end position="33"/>
    </location>
</feature>
<evidence type="ECO:0000256" key="12">
    <source>
        <dbReference type="SAM" id="Phobius"/>
    </source>
</evidence>
<dbReference type="EMBL" id="CACVAY010000032">
    <property type="protein sequence ID" value="CAA6806865.1"/>
    <property type="molecule type" value="Genomic_DNA"/>
</dbReference>
<evidence type="ECO:0000256" key="3">
    <source>
        <dbReference type="ARBA" id="ARBA00012438"/>
    </source>
</evidence>
<dbReference type="PANTHER" id="PTHR45528">
    <property type="entry name" value="SENSOR HISTIDINE KINASE CPXA"/>
    <property type="match status" value="1"/>
</dbReference>
<evidence type="ECO:0000256" key="10">
    <source>
        <dbReference type="ARBA" id="ARBA00023012"/>
    </source>
</evidence>
<evidence type="ECO:0000313" key="14">
    <source>
        <dbReference type="EMBL" id="CAA6806865.1"/>
    </source>
</evidence>
<evidence type="ECO:0000256" key="9">
    <source>
        <dbReference type="ARBA" id="ARBA00022840"/>
    </source>
</evidence>
<keyword evidence="12" id="KW-1133">Transmembrane helix</keyword>
<keyword evidence="11 12" id="KW-0472">Membrane</keyword>
<keyword evidence="5" id="KW-0597">Phosphoprotein</keyword>
<evidence type="ECO:0000256" key="2">
    <source>
        <dbReference type="ARBA" id="ARBA00004651"/>
    </source>
</evidence>
<organism evidence="14">
    <name type="scientific">uncultured Thiotrichaceae bacterium</name>
    <dbReference type="NCBI Taxonomy" id="298394"/>
    <lineage>
        <taxon>Bacteria</taxon>
        <taxon>Pseudomonadati</taxon>
        <taxon>Pseudomonadota</taxon>
        <taxon>Gammaproteobacteria</taxon>
        <taxon>Thiotrichales</taxon>
        <taxon>Thiotrichaceae</taxon>
        <taxon>environmental samples</taxon>
    </lineage>
</organism>
<feature type="transmembrane region" description="Helical" evidence="12">
    <location>
        <begin position="213"/>
        <end position="234"/>
    </location>
</feature>
<evidence type="ECO:0000256" key="7">
    <source>
        <dbReference type="ARBA" id="ARBA00022741"/>
    </source>
</evidence>
<keyword evidence="7" id="KW-0547">Nucleotide-binding</keyword>
<dbReference type="InterPro" id="IPR021796">
    <property type="entry name" value="Tll0287-like_dom"/>
</dbReference>
<evidence type="ECO:0000256" key="5">
    <source>
        <dbReference type="ARBA" id="ARBA00022553"/>
    </source>
</evidence>
<dbReference type="Gene3D" id="6.10.340.10">
    <property type="match status" value="1"/>
</dbReference>
<comment type="subcellular location">
    <subcellularLocation>
        <location evidence="2">Cell membrane</location>
        <topology evidence="2">Multi-pass membrane protein</topology>
    </subcellularLocation>
</comment>
<name>A0A6S6SU90_9GAMM</name>
<protein>
    <recommendedName>
        <fullName evidence="3">histidine kinase</fullName>
        <ecNumber evidence="3">2.7.13.3</ecNumber>
    </recommendedName>
</protein>
<feature type="domain" description="HAMP" evidence="13">
    <location>
        <begin position="236"/>
        <end position="288"/>
    </location>
</feature>
<sequence>METKSSIKKQFNIILLTLYVLSLLITLPFIYYLSSKDVYESANKELILLVDMVSAMRKTISKDIRPELLRQEVVHPAAALSSTVFTRHTAQHFKKLQPDYYIKIASDNPLNADNSPLQLEQEILNYFRANRDEKKLVRKGSINGKQFLLSSSPSIAKPNCNICHLSPEKAPDYIAETYGKKSGYNYKMGDVVGASFVGVPLDDINNIAIQRGLSLAGVLTGLFTFALILINYLLKKKVFNPITEIAESTYAISNGAYDRVVNTEGDTEIAELAQSIERIRVSHKDILNKH</sequence>
<dbReference type="GO" id="GO:0005524">
    <property type="term" value="F:ATP binding"/>
    <property type="evidence" value="ECO:0007669"/>
    <property type="project" value="UniProtKB-KW"/>
</dbReference>
<dbReference type="InterPro" id="IPR003660">
    <property type="entry name" value="HAMP_dom"/>
</dbReference>
<dbReference type="Pfam" id="PF11845">
    <property type="entry name" value="Tll0287-like"/>
    <property type="match status" value="1"/>
</dbReference>
<gene>
    <name evidence="14" type="ORF">HELGO_WM12244</name>
</gene>
<evidence type="ECO:0000256" key="6">
    <source>
        <dbReference type="ARBA" id="ARBA00022679"/>
    </source>
</evidence>
<evidence type="ECO:0000256" key="8">
    <source>
        <dbReference type="ARBA" id="ARBA00022777"/>
    </source>
</evidence>
<dbReference type="PANTHER" id="PTHR45528:SF1">
    <property type="entry name" value="SENSOR HISTIDINE KINASE CPXA"/>
    <property type="match status" value="1"/>
</dbReference>
<keyword evidence="12" id="KW-0812">Transmembrane</keyword>
<keyword evidence="8" id="KW-0418">Kinase</keyword>
<evidence type="ECO:0000256" key="4">
    <source>
        <dbReference type="ARBA" id="ARBA00022475"/>
    </source>
</evidence>
<dbReference type="PROSITE" id="PS50885">
    <property type="entry name" value="HAMP"/>
    <property type="match status" value="1"/>
</dbReference>
<dbReference type="SUPFAM" id="SSF158472">
    <property type="entry name" value="HAMP domain-like"/>
    <property type="match status" value="1"/>
</dbReference>
<dbReference type="CDD" id="cd06225">
    <property type="entry name" value="HAMP"/>
    <property type="match status" value="1"/>
</dbReference>
<dbReference type="InterPro" id="IPR050398">
    <property type="entry name" value="HssS/ArlS-like"/>
</dbReference>
<keyword evidence="10" id="KW-0902">Two-component regulatory system</keyword>
<comment type="catalytic activity">
    <reaction evidence="1">
        <text>ATP + protein L-histidine = ADP + protein N-phospho-L-histidine.</text>
        <dbReference type="EC" id="2.7.13.3"/>
    </reaction>
</comment>
<evidence type="ECO:0000256" key="11">
    <source>
        <dbReference type="ARBA" id="ARBA00023136"/>
    </source>
</evidence>
<accession>A0A6S6SU90</accession>
<proteinExistence type="predicted"/>
<dbReference type="GO" id="GO:0000160">
    <property type="term" value="P:phosphorelay signal transduction system"/>
    <property type="evidence" value="ECO:0007669"/>
    <property type="project" value="UniProtKB-KW"/>
</dbReference>
<reference evidence="14" key="1">
    <citation type="submission" date="2020-01" db="EMBL/GenBank/DDBJ databases">
        <authorList>
            <person name="Meier V. D."/>
            <person name="Meier V D."/>
        </authorList>
    </citation>
    <scope>NUCLEOTIDE SEQUENCE</scope>
    <source>
        <strain evidence="14">HLG_WM_MAG_07</strain>
    </source>
</reference>
<keyword evidence="4" id="KW-1003">Cell membrane</keyword>
<dbReference type="AlphaFoldDB" id="A0A6S6SU90"/>
<evidence type="ECO:0000256" key="1">
    <source>
        <dbReference type="ARBA" id="ARBA00000085"/>
    </source>
</evidence>
<dbReference type="GO" id="GO:0005886">
    <property type="term" value="C:plasma membrane"/>
    <property type="evidence" value="ECO:0007669"/>
    <property type="project" value="UniProtKB-SubCell"/>
</dbReference>
<dbReference type="EC" id="2.7.13.3" evidence="3"/>
<keyword evidence="9" id="KW-0067">ATP-binding</keyword>
<keyword evidence="6" id="KW-0808">Transferase</keyword>
<evidence type="ECO:0000259" key="13">
    <source>
        <dbReference type="PROSITE" id="PS50885"/>
    </source>
</evidence>
<dbReference type="GO" id="GO:0004673">
    <property type="term" value="F:protein histidine kinase activity"/>
    <property type="evidence" value="ECO:0007669"/>
    <property type="project" value="UniProtKB-EC"/>
</dbReference>